<feature type="transmembrane region" description="Helical" evidence="16">
    <location>
        <begin position="6"/>
        <end position="27"/>
    </location>
</feature>
<dbReference type="PANTHER" id="PTHR24302">
    <property type="entry name" value="CYTOCHROME P450 FAMILY 3"/>
    <property type="match status" value="1"/>
</dbReference>
<keyword evidence="11 15" id="KW-0503">Monooxygenase</keyword>
<dbReference type="InterPro" id="IPR017972">
    <property type="entry name" value="Cyt_P450_CS"/>
</dbReference>
<dbReference type="PRINTS" id="PR00385">
    <property type="entry name" value="P450"/>
</dbReference>
<evidence type="ECO:0000256" key="12">
    <source>
        <dbReference type="ARBA" id="ARBA00023136"/>
    </source>
</evidence>
<keyword evidence="8" id="KW-0492">Microsome</keyword>
<dbReference type="GO" id="GO:0016705">
    <property type="term" value="F:oxidoreductase activity, acting on paired donors, with incorporation or reduction of molecular oxygen"/>
    <property type="evidence" value="ECO:0007669"/>
    <property type="project" value="InterPro"/>
</dbReference>
<comment type="caution">
    <text evidence="17">The sequence shown here is derived from an EMBL/GenBank/DDBJ whole genome shotgun (WGS) entry which is preliminary data.</text>
</comment>
<evidence type="ECO:0000256" key="14">
    <source>
        <dbReference type="PIRSR" id="PIRSR602401-1"/>
    </source>
</evidence>
<evidence type="ECO:0000256" key="7">
    <source>
        <dbReference type="ARBA" id="ARBA00022824"/>
    </source>
</evidence>
<dbReference type="PRINTS" id="PR00463">
    <property type="entry name" value="EP450I"/>
</dbReference>
<comment type="similarity">
    <text evidence="4 15">Belongs to the cytochrome P450 family.</text>
</comment>
<dbReference type="InterPro" id="IPR036396">
    <property type="entry name" value="Cyt_P450_sf"/>
</dbReference>
<dbReference type="EMBL" id="JAFNEN010000840">
    <property type="protein sequence ID" value="KAG8176922.1"/>
    <property type="molecule type" value="Genomic_DNA"/>
</dbReference>
<evidence type="ECO:0000256" key="16">
    <source>
        <dbReference type="SAM" id="Phobius"/>
    </source>
</evidence>
<dbReference type="PROSITE" id="PS00086">
    <property type="entry name" value="CYTOCHROME_P450"/>
    <property type="match status" value="1"/>
</dbReference>
<comment type="subcellular location">
    <subcellularLocation>
        <location evidence="3">Endoplasmic reticulum membrane</location>
        <topology evidence="3">Peripheral membrane protein</topology>
    </subcellularLocation>
    <subcellularLocation>
        <location evidence="2">Microsome membrane</location>
        <topology evidence="2">Peripheral membrane protein</topology>
    </subcellularLocation>
</comment>
<evidence type="ECO:0000313" key="18">
    <source>
        <dbReference type="Proteomes" id="UP000827092"/>
    </source>
</evidence>
<evidence type="ECO:0000256" key="5">
    <source>
        <dbReference type="ARBA" id="ARBA00022617"/>
    </source>
</evidence>
<evidence type="ECO:0000256" key="11">
    <source>
        <dbReference type="ARBA" id="ARBA00023033"/>
    </source>
</evidence>
<dbReference type="Pfam" id="PF00067">
    <property type="entry name" value="p450"/>
    <property type="match status" value="1"/>
</dbReference>
<evidence type="ECO:0000256" key="13">
    <source>
        <dbReference type="ARBA" id="ARBA00043906"/>
    </source>
</evidence>
<dbReference type="Gene3D" id="1.10.630.10">
    <property type="entry name" value="Cytochrome P450"/>
    <property type="match status" value="1"/>
</dbReference>
<protein>
    <recommendedName>
        <fullName evidence="19">Cytochrome P450</fullName>
    </recommendedName>
</protein>
<keyword evidence="18" id="KW-1185">Reference proteome</keyword>
<evidence type="ECO:0000256" key="3">
    <source>
        <dbReference type="ARBA" id="ARBA00004406"/>
    </source>
</evidence>
<keyword evidence="16" id="KW-1133">Transmembrane helix</keyword>
<keyword evidence="9 15" id="KW-0560">Oxidoreductase</keyword>
<dbReference type="GO" id="GO:0020037">
    <property type="term" value="F:heme binding"/>
    <property type="evidence" value="ECO:0007669"/>
    <property type="project" value="InterPro"/>
</dbReference>
<dbReference type="Proteomes" id="UP000827092">
    <property type="component" value="Unassembled WGS sequence"/>
</dbReference>
<keyword evidence="16" id="KW-0812">Transmembrane</keyword>
<evidence type="ECO:0000256" key="2">
    <source>
        <dbReference type="ARBA" id="ARBA00004174"/>
    </source>
</evidence>
<dbReference type="GO" id="GO:0005506">
    <property type="term" value="F:iron ion binding"/>
    <property type="evidence" value="ECO:0007669"/>
    <property type="project" value="InterPro"/>
</dbReference>
<dbReference type="InterPro" id="IPR002401">
    <property type="entry name" value="Cyt_P450_E_grp-I"/>
</dbReference>
<evidence type="ECO:0000256" key="10">
    <source>
        <dbReference type="ARBA" id="ARBA00023004"/>
    </source>
</evidence>
<dbReference type="AlphaFoldDB" id="A0AAV6TXS7"/>
<dbReference type="InterPro" id="IPR050705">
    <property type="entry name" value="Cytochrome_P450_3A"/>
</dbReference>
<evidence type="ECO:0000313" key="17">
    <source>
        <dbReference type="EMBL" id="KAG8176922.1"/>
    </source>
</evidence>
<comment type="cofactor">
    <cofactor evidence="1 14">
        <name>heme</name>
        <dbReference type="ChEBI" id="CHEBI:30413"/>
    </cofactor>
</comment>
<dbReference type="InterPro" id="IPR001128">
    <property type="entry name" value="Cyt_P450"/>
</dbReference>
<keyword evidence="6 14" id="KW-0479">Metal-binding</keyword>
<name>A0AAV6TXS7_9ARAC</name>
<sequence>MLGMEWNNLTTTCLLGLIVLVLFYRFSTRHLDYWKKRGIPYVKPIPLLGSVSDFLYKPLQEIEIDRYTKLGPIYGYFEGSKPHIAVGVPELIREILVKDFSNFQTRRVVISSNEVMSKMVTLMPGDEEWRRIRNIISPTFTTGKIKRMFGIIKDCSKTLIKNLRAETEKGKYINTKRLYGTFSMDVIASSAFSTKIDSHNDPDNEFVKFASKALQQSFNRKTLLFMIFPPLKKLFKFTFFAPEVIDFFHRITFEIIEERTKTGQTRSDFLQLLLQTAKETGDNQKSEVPEKDDITSNYGMQEDINQQSLKTITSKSLSMTEVVAQCVTFFLGGYEMTALTLSFASYLLALNPDVQERLRQEVDETLKETGGELTYEAAQSMKYLDNVISETLRIYPPLIRLNRTAEADYKLGDTGITVTKGMIVAIPTYALHHDPKIFPEPDKFIPERFSPEERAKRDPYTYLPFGAGPRNCVAMRFALTEVKFCLAEVIANFRIETCPETKVPLEFGYGELILQPKGIIVKLESR</sequence>
<keyword evidence="7" id="KW-0256">Endoplasmic reticulum</keyword>
<reference evidence="17 18" key="1">
    <citation type="journal article" date="2022" name="Nat. Ecol. Evol.">
        <title>A masculinizing supergene underlies an exaggerated male reproductive morph in a spider.</title>
        <authorList>
            <person name="Hendrickx F."/>
            <person name="De Corte Z."/>
            <person name="Sonet G."/>
            <person name="Van Belleghem S.M."/>
            <person name="Kostlbacher S."/>
            <person name="Vangestel C."/>
        </authorList>
    </citation>
    <scope>NUCLEOTIDE SEQUENCE [LARGE SCALE GENOMIC DNA]</scope>
    <source>
        <strain evidence="17">W744_W776</strain>
    </source>
</reference>
<evidence type="ECO:0000256" key="9">
    <source>
        <dbReference type="ARBA" id="ARBA00023002"/>
    </source>
</evidence>
<dbReference type="GO" id="GO:0005789">
    <property type="term" value="C:endoplasmic reticulum membrane"/>
    <property type="evidence" value="ECO:0007669"/>
    <property type="project" value="UniProtKB-SubCell"/>
</dbReference>
<dbReference type="SUPFAM" id="SSF48264">
    <property type="entry name" value="Cytochrome P450"/>
    <property type="match status" value="1"/>
</dbReference>
<accession>A0AAV6TXS7</accession>
<gene>
    <name evidence="17" type="ORF">JTE90_018705</name>
</gene>
<comment type="function">
    <text evidence="13">Cytochromes P450 are a group of heme-thiolate monooxygenases. They oxidize a variety of structurally unrelated compounds, including steroids, fatty acids, and xenobiotics.</text>
</comment>
<evidence type="ECO:0000256" key="15">
    <source>
        <dbReference type="RuleBase" id="RU000461"/>
    </source>
</evidence>
<evidence type="ECO:0008006" key="19">
    <source>
        <dbReference type="Google" id="ProtNLM"/>
    </source>
</evidence>
<keyword evidence="5 14" id="KW-0349">Heme</keyword>
<evidence type="ECO:0000256" key="8">
    <source>
        <dbReference type="ARBA" id="ARBA00022848"/>
    </source>
</evidence>
<keyword evidence="12 16" id="KW-0472">Membrane</keyword>
<dbReference type="CDD" id="cd11055">
    <property type="entry name" value="CYP3A-like"/>
    <property type="match status" value="1"/>
</dbReference>
<dbReference type="FunFam" id="1.10.630.10:FF:000042">
    <property type="entry name" value="Cytochrome P450"/>
    <property type="match status" value="1"/>
</dbReference>
<evidence type="ECO:0000256" key="6">
    <source>
        <dbReference type="ARBA" id="ARBA00022723"/>
    </source>
</evidence>
<evidence type="ECO:0000256" key="4">
    <source>
        <dbReference type="ARBA" id="ARBA00010617"/>
    </source>
</evidence>
<organism evidence="17 18">
    <name type="scientific">Oedothorax gibbosus</name>
    <dbReference type="NCBI Taxonomy" id="931172"/>
    <lineage>
        <taxon>Eukaryota</taxon>
        <taxon>Metazoa</taxon>
        <taxon>Ecdysozoa</taxon>
        <taxon>Arthropoda</taxon>
        <taxon>Chelicerata</taxon>
        <taxon>Arachnida</taxon>
        <taxon>Araneae</taxon>
        <taxon>Araneomorphae</taxon>
        <taxon>Entelegynae</taxon>
        <taxon>Araneoidea</taxon>
        <taxon>Linyphiidae</taxon>
        <taxon>Erigoninae</taxon>
        <taxon>Oedothorax</taxon>
    </lineage>
</organism>
<feature type="binding site" description="axial binding residue" evidence="14">
    <location>
        <position position="472"/>
    </location>
    <ligand>
        <name>heme</name>
        <dbReference type="ChEBI" id="CHEBI:30413"/>
    </ligand>
    <ligandPart>
        <name>Fe</name>
        <dbReference type="ChEBI" id="CHEBI:18248"/>
    </ligandPart>
</feature>
<dbReference type="PANTHER" id="PTHR24302:SF15">
    <property type="entry name" value="FATTY-ACID PEROXYGENASE"/>
    <property type="match status" value="1"/>
</dbReference>
<dbReference type="GO" id="GO:0008395">
    <property type="term" value="F:steroid hydroxylase activity"/>
    <property type="evidence" value="ECO:0007669"/>
    <property type="project" value="TreeGrafter"/>
</dbReference>
<evidence type="ECO:0000256" key="1">
    <source>
        <dbReference type="ARBA" id="ARBA00001971"/>
    </source>
</evidence>
<keyword evidence="10 14" id="KW-0408">Iron</keyword>
<proteinExistence type="inferred from homology"/>